<dbReference type="PANTHER" id="PTHR32166">
    <property type="entry name" value="OSJNBA0013A04.12 PROTEIN"/>
    <property type="match status" value="1"/>
</dbReference>
<evidence type="ECO:0000313" key="2">
    <source>
        <dbReference type="EMBL" id="KAH7430795.1"/>
    </source>
</evidence>
<name>A0A8T2UB29_CERRI</name>
<organism evidence="2 3">
    <name type="scientific">Ceratopteris richardii</name>
    <name type="common">Triangle waterfern</name>
    <dbReference type="NCBI Taxonomy" id="49495"/>
    <lineage>
        <taxon>Eukaryota</taxon>
        <taxon>Viridiplantae</taxon>
        <taxon>Streptophyta</taxon>
        <taxon>Embryophyta</taxon>
        <taxon>Tracheophyta</taxon>
        <taxon>Polypodiopsida</taxon>
        <taxon>Polypodiidae</taxon>
        <taxon>Polypodiales</taxon>
        <taxon>Pteridineae</taxon>
        <taxon>Pteridaceae</taxon>
        <taxon>Parkerioideae</taxon>
        <taxon>Ceratopteris</taxon>
    </lineage>
</organism>
<keyword evidence="3" id="KW-1185">Reference proteome</keyword>
<reference evidence="2" key="1">
    <citation type="submission" date="2021-08" db="EMBL/GenBank/DDBJ databases">
        <title>WGS assembly of Ceratopteris richardii.</title>
        <authorList>
            <person name="Marchant D.B."/>
            <person name="Chen G."/>
            <person name="Jenkins J."/>
            <person name="Shu S."/>
            <person name="Leebens-Mack J."/>
            <person name="Grimwood J."/>
            <person name="Schmutz J."/>
            <person name="Soltis P."/>
            <person name="Soltis D."/>
            <person name="Chen Z.-H."/>
        </authorList>
    </citation>
    <scope>NUCLEOTIDE SEQUENCE</scope>
    <source>
        <strain evidence="2">Whitten #5841</strain>
        <tissue evidence="2">Leaf</tissue>
    </source>
</reference>
<feature type="domain" description="DUF659" evidence="1">
    <location>
        <begin position="186"/>
        <end position="326"/>
    </location>
</feature>
<accession>A0A8T2UB29</accession>
<dbReference type="SUPFAM" id="SSF53098">
    <property type="entry name" value="Ribonuclease H-like"/>
    <property type="match status" value="1"/>
</dbReference>
<dbReference type="PANTHER" id="PTHR32166:SF123">
    <property type="entry name" value="BED-TYPE DOMAIN-CONTAINING PROTEIN"/>
    <property type="match status" value="1"/>
</dbReference>
<dbReference type="EMBL" id="CM035413">
    <property type="protein sequence ID" value="KAH7430795.1"/>
    <property type="molecule type" value="Genomic_DNA"/>
</dbReference>
<sequence length="552" mass="63065">MGRTKSQEWEHVIQVKALGKGQFTCQCKYCSHKFDGGPSRIRAHILGLPGYGVSPCGKVPSNVKEALKNSIGHANVGTSNVPNVDDIVDDVEIDHASNDTENVHGHVDVEESGQASKNVHPSSFKKRKLSQQGISKAWNIEACKKAKIALRRFFYAEDIPFWKVRSPYFKDMVVAIGHAGPSFVAPSFYALRKTELNDEIQVIANDLNVIKEKWRKYGCTIVSDGWSDTRHRPIINFLASSIHGTIFLKSIDTSGHKKSGEFIFKHLKEIIIEVGPENVVQAGEMVENEWPHIFFPRCACHCLHLLFEDIGKLEWVAKIIESAHKIVKFVTRKEKVLALFRFLSSRDLMKPAPTRFAYYYIMLKNLLDDRCLQGLRKLLVDDKFLKLKCSRSALCTKVYDIVFSNAFWHDAKLIVKLCAPILKILRLCDREGATMGLIYELTDRMVEKLQSMDGVDESKLNEIKTLCIDRWDMMHTPLHAVGFMLHPIWKHKNQESDVEVHDGWIKFLEKYCHGNVQLMGDLMEDYDKYKNDYGSFASPVVHDPRRMQEGVK</sequence>
<dbReference type="AlphaFoldDB" id="A0A8T2UB29"/>
<comment type="caution">
    <text evidence="2">The sequence shown here is derived from an EMBL/GenBank/DDBJ whole genome shotgun (WGS) entry which is preliminary data.</text>
</comment>
<protein>
    <recommendedName>
        <fullName evidence="1">DUF659 domain-containing protein</fullName>
    </recommendedName>
</protein>
<dbReference type="Pfam" id="PF04937">
    <property type="entry name" value="DUF659"/>
    <property type="match status" value="1"/>
</dbReference>
<dbReference type="InterPro" id="IPR007021">
    <property type="entry name" value="DUF659"/>
</dbReference>
<evidence type="ECO:0000259" key="1">
    <source>
        <dbReference type="Pfam" id="PF04937"/>
    </source>
</evidence>
<proteinExistence type="predicted"/>
<gene>
    <name evidence="2" type="ORF">KP509_08G015000</name>
</gene>
<dbReference type="OMA" id="FPRCACH"/>
<dbReference type="InterPro" id="IPR012337">
    <property type="entry name" value="RNaseH-like_sf"/>
</dbReference>
<dbReference type="OrthoDB" id="1937290at2759"/>
<evidence type="ECO:0000313" key="3">
    <source>
        <dbReference type="Proteomes" id="UP000825935"/>
    </source>
</evidence>
<dbReference type="Proteomes" id="UP000825935">
    <property type="component" value="Chromosome 8"/>
</dbReference>